<evidence type="ECO:0000313" key="2">
    <source>
        <dbReference type="EMBL" id="GFO27845.1"/>
    </source>
</evidence>
<comment type="caution">
    <text evidence="2">The sequence shown here is derived from an EMBL/GenBank/DDBJ whole genome shotgun (WGS) entry which is preliminary data.</text>
</comment>
<evidence type="ECO:0008006" key="4">
    <source>
        <dbReference type="Google" id="ProtNLM"/>
    </source>
</evidence>
<keyword evidence="1" id="KW-0732">Signal</keyword>
<dbReference type="Proteomes" id="UP000735302">
    <property type="component" value="Unassembled WGS sequence"/>
</dbReference>
<keyword evidence="3" id="KW-1185">Reference proteome</keyword>
<proteinExistence type="predicted"/>
<feature type="chain" id="PRO_5043495296" description="Secreted protein" evidence="1">
    <location>
        <begin position="21"/>
        <end position="111"/>
    </location>
</feature>
<organism evidence="2 3">
    <name type="scientific">Plakobranchus ocellatus</name>
    <dbReference type="NCBI Taxonomy" id="259542"/>
    <lineage>
        <taxon>Eukaryota</taxon>
        <taxon>Metazoa</taxon>
        <taxon>Spiralia</taxon>
        <taxon>Lophotrochozoa</taxon>
        <taxon>Mollusca</taxon>
        <taxon>Gastropoda</taxon>
        <taxon>Heterobranchia</taxon>
        <taxon>Euthyneura</taxon>
        <taxon>Panpulmonata</taxon>
        <taxon>Sacoglossa</taxon>
        <taxon>Placobranchoidea</taxon>
        <taxon>Plakobranchidae</taxon>
        <taxon>Plakobranchus</taxon>
    </lineage>
</organism>
<feature type="signal peptide" evidence="1">
    <location>
        <begin position="1"/>
        <end position="20"/>
    </location>
</feature>
<dbReference type="AlphaFoldDB" id="A0AAV4C833"/>
<sequence>MTVLILTATAVIIAIATVTSSDTCLALPLLSGNGRQIHEFPLQHSANFISRPILRVAFVLWGQKNTVLSIDKNDNWSSYLCFVCRSSVSIAVLSELICPAKGELSSTSASI</sequence>
<gene>
    <name evidence="2" type="ORF">PoB_005435000</name>
</gene>
<evidence type="ECO:0000256" key="1">
    <source>
        <dbReference type="SAM" id="SignalP"/>
    </source>
</evidence>
<evidence type="ECO:0000313" key="3">
    <source>
        <dbReference type="Proteomes" id="UP000735302"/>
    </source>
</evidence>
<reference evidence="2 3" key="1">
    <citation type="journal article" date="2021" name="Elife">
        <title>Chloroplast acquisition without the gene transfer in kleptoplastic sea slugs, Plakobranchus ocellatus.</title>
        <authorList>
            <person name="Maeda T."/>
            <person name="Takahashi S."/>
            <person name="Yoshida T."/>
            <person name="Shimamura S."/>
            <person name="Takaki Y."/>
            <person name="Nagai Y."/>
            <person name="Toyoda A."/>
            <person name="Suzuki Y."/>
            <person name="Arimoto A."/>
            <person name="Ishii H."/>
            <person name="Satoh N."/>
            <person name="Nishiyama T."/>
            <person name="Hasebe M."/>
            <person name="Maruyama T."/>
            <person name="Minagawa J."/>
            <person name="Obokata J."/>
            <person name="Shigenobu S."/>
        </authorList>
    </citation>
    <scope>NUCLEOTIDE SEQUENCE [LARGE SCALE GENOMIC DNA]</scope>
</reference>
<name>A0AAV4C833_9GAST</name>
<dbReference type="EMBL" id="BLXT01005966">
    <property type="protein sequence ID" value="GFO27845.1"/>
    <property type="molecule type" value="Genomic_DNA"/>
</dbReference>
<protein>
    <recommendedName>
        <fullName evidence="4">Secreted protein</fullName>
    </recommendedName>
</protein>
<accession>A0AAV4C833</accession>